<dbReference type="GO" id="GO:0009425">
    <property type="term" value="C:bacterial-type flagellum basal body"/>
    <property type="evidence" value="ECO:0007669"/>
    <property type="project" value="UniProtKB-SubCell"/>
</dbReference>
<dbReference type="InterPro" id="IPR010930">
    <property type="entry name" value="Flg_bb/hook_C_dom"/>
</dbReference>
<evidence type="ECO:0000256" key="4">
    <source>
        <dbReference type="SAM" id="MobiDB-lite"/>
    </source>
</evidence>
<dbReference type="GO" id="GO:0071978">
    <property type="term" value="P:bacterial-type flagellum-dependent swarming motility"/>
    <property type="evidence" value="ECO:0007669"/>
    <property type="project" value="TreeGrafter"/>
</dbReference>
<evidence type="ECO:0000313" key="6">
    <source>
        <dbReference type="EMBL" id="MQX34970.1"/>
    </source>
</evidence>
<dbReference type="EMBL" id="WIVE01000001">
    <property type="protein sequence ID" value="MQX34970.1"/>
    <property type="molecule type" value="Genomic_DNA"/>
</dbReference>
<dbReference type="Proteomes" id="UP000434582">
    <property type="component" value="Unassembled WGS sequence"/>
</dbReference>
<dbReference type="AlphaFoldDB" id="A0A7X1ZAI7"/>
<feature type="region of interest" description="Disordered" evidence="4">
    <location>
        <begin position="30"/>
        <end position="53"/>
    </location>
</feature>
<keyword evidence="3" id="KW-0975">Bacterial flagellum</keyword>
<evidence type="ECO:0000313" key="7">
    <source>
        <dbReference type="Proteomes" id="UP000434582"/>
    </source>
</evidence>
<dbReference type="RefSeq" id="WP_153339978.1">
    <property type="nucleotide sequence ID" value="NZ_WIVE01000001.1"/>
</dbReference>
<comment type="caution">
    <text evidence="6">The sequence shown here is derived from an EMBL/GenBank/DDBJ whole genome shotgun (WGS) entry which is preliminary data.</text>
</comment>
<keyword evidence="6" id="KW-0966">Cell projection</keyword>
<sequence length="128" mass="13453">MAIDALSIGVSALRMNETRVAVAADNIANASNRTPLDPTAKPEGYTGYTPQRVSPVSLERGGVQATRQPVDPAYTAVADGRGGTDAMPNVDLAREFVEMTVASRAYEGAASVIRTADDMQETLLDIIG</sequence>
<dbReference type="PANTHER" id="PTHR30435">
    <property type="entry name" value="FLAGELLAR PROTEIN"/>
    <property type="match status" value="1"/>
</dbReference>
<keyword evidence="7" id="KW-1185">Reference proteome</keyword>
<feature type="domain" description="Flagellar basal-body/hook protein C-terminal" evidence="5">
    <location>
        <begin position="86"/>
        <end position="125"/>
    </location>
</feature>
<keyword evidence="6" id="KW-0969">Cilium</keyword>
<comment type="subcellular location">
    <subcellularLocation>
        <location evidence="1">Bacterial flagellum basal body</location>
    </subcellularLocation>
</comment>
<accession>A0A7X1ZAI7</accession>
<protein>
    <submittedName>
        <fullName evidence="6">Flagellar biosynthesis protein FlgG</fullName>
    </submittedName>
</protein>
<evidence type="ECO:0000256" key="2">
    <source>
        <dbReference type="ARBA" id="ARBA00009677"/>
    </source>
</evidence>
<dbReference type="OrthoDB" id="7357187at2"/>
<name>A0A7X1ZAI7_9PROT</name>
<comment type="similarity">
    <text evidence="2">Belongs to the flagella basal body rod proteins family.</text>
</comment>
<reference evidence="6 7" key="1">
    <citation type="submission" date="2019-10" db="EMBL/GenBank/DDBJ databases">
        <title>Draft whole-genome sequence of the purple nonsulfur photosynthetic bacterium Roseospira navarrensis DSM 15114.</title>
        <authorList>
            <person name="Kyndt J.A."/>
            <person name="Meyer T.E."/>
        </authorList>
    </citation>
    <scope>NUCLEOTIDE SEQUENCE [LARGE SCALE GENOMIC DNA]</scope>
    <source>
        <strain evidence="6 7">DSM 15114</strain>
    </source>
</reference>
<dbReference type="PANTHER" id="PTHR30435:SF19">
    <property type="entry name" value="FLAGELLAR BASAL-BODY ROD PROTEIN FLGG"/>
    <property type="match status" value="1"/>
</dbReference>
<evidence type="ECO:0000256" key="1">
    <source>
        <dbReference type="ARBA" id="ARBA00004117"/>
    </source>
</evidence>
<organism evidence="6 7">
    <name type="scientific">Roseospira navarrensis</name>
    <dbReference type="NCBI Taxonomy" id="140058"/>
    <lineage>
        <taxon>Bacteria</taxon>
        <taxon>Pseudomonadati</taxon>
        <taxon>Pseudomonadota</taxon>
        <taxon>Alphaproteobacteria</taxon>
        <taxon>Rhodospirillales</taxon>
        <taxon>Rhodospirillaceae</taxon>
        <taxon>Roseospira</taxon>
    </lineage>
</organism>
<keyword evidence="6" id="KW-0282">Flagellum</keyword>
<proteinExistence type="inferred from homology"/>
<evidence type="ECO:0000256" key="3">
    <source>
        <dbReference type="ARBA" id="ARBA00023143"/>
    </source>
</evidence>
<evidence type="ECO:0000259" key="5">
    <source>
        <dbReference type="Pfam" id="PF06429"/>
    </source>
</evidence>
<dbReference type="Pfam" id="PF06429">
    <property type="entry name" value="Flg_bbr_C"/>
    <property type="match status" value="1"/>
</dbReference>
<gene>
    <name evidence="6" type="ORF">GHC57_00405</name>
</gene>